<feature type="signal peptide" evidence="11">
    <location>
        <begin position="1"/>
        <end position="26"/>
    </location>
</feature>
<reference evidence="12" key="1">
    <citation type="submission" date="2020-01" db="EMBL/GenBank/DDBJ databases">
        <title>Genome sequence of Kobresia littledalei, the first chromosome-level genome in the family Cyperaceae.</title>
        <authorList>
            <person name="Qu G."/>
        </authorList>
    </citation>
    <scope>NUCLEOTIDE SEQUENCE</scope>
    <source>
        <strain evidence="12">C.B.Clarke</strain>
        <tissue evidence="12">Leaf</tissue>
    </source>
</reference>
<keyword evidence="3" id="KW-0134">Cell wall</keyword>
<comment type="caution">
    <text evidence="12">The sequence shown here is derived from an EMBL/GenBank/DDBJ whole genome shotgun (WGS) entry which is preliminary data.</text>
</comment>
<dbReference type="InterPro" id="IPR006626">
    <property type="entry name" value="PbH1"/>
</dbReference>
<organism evidence="12 13">
    <name type="scientific">Carex littledalei</name>
    <dbReference type="NCBI Taxonomy" id="544730"/>
    <lineage>
        <taxon>Eukaryota</taxon>
        <taxon>Viridiplantae</taxon>
        <taxon>Streptophyta</taxon>
        <taxon>Embryophyta</taxon>
        <taxon>Tracheophyta</taxon>
        <taxon>Spermatophyta</taxon>
        <taxon>Magnoliopsida</taxon>
        <taxon>Liliopsida</taxon>
        <taxon>Poales</taxon>
        <taxon>Cyperaceae</taxon>
        <taxon>Cyperoideae</taxon>
        <taxon>Cariceae</taxon>
        <taxon>Carex</taxon>
        <taxon>Carex subgen. Euthyceras</taxon>
    </lineage>
</organism>
<dbReference type="InterPro" id="IPR011050">
    <property type="entry name" value="Pectin_lyase_fold/virulence"/>
</dbReference>
<evidence type="ECO:0000256" key="5">
    <source>
        <dbReference type="ARBA" id="ARBA00022801"/>
    </source>
</evidence>
<evidence type="ECO:0000313" key="12">
    <source>
        <dbReference type="EMBL" id="KAF3334523.1"/>
    </source>
</evidence>
<feature type="compositionally biased region" description="Basic residues" evidence="10">
    <location>
        <begin position="29"/>
        <end position="43"/>
    </location>
</feature>
<dbReference type="SUPFAM" id="SSF51126">
    <property type="entry name" value="Pectin lyase-like"/>
    <property type="match status" value="1"/>
</dbReference>
<evidence type="ECO:0000256" key="11">
    <source>
        <dbReference type="SAM" id="SignalP"/>
    </source>
</evidence>
<keyword evidence="13" id="KW-1185">Reference proteome</keyword>
<name>A0A833RH23_9POAL</name>
<keyword evidence="5 9" id="KW-0378">Hydrolase</keyword>
<keyword evidence="11" id="KW-0732">Signal</keyword>
<dbReference type="FunFam" id="2.160.20.10:FF:000012">
    <property type="entry name" value="Polygalacturonase At1g48100 family"/>
    <property type="match status" value="1"/>
</dbReference>
<dbReference type="EMBL" id="SWLB01000009">
    <property type="protein sequence ID" value="KAF3334523.1"/>
    <property type="molecule type" value="Genomic_DNA"/>
</dbReference>
<dbReference type="InterPro" id="IPR000743">
    <property type="entry name" value="Glyco_hydro_28"/>
</dbReference>
<dbReference type="GO" id="GO:0005975">
    <property type="term" value="P:carbohydrate metabolic process"/>
    <property type="evidence" value="ECO:0007669"/>
    <property type="project" value="InterPro"/>
</dbReference>
<keyword evidence="4" id="KW-0964">Secreted</keyword>
<protein>
    <submittedName>
        <fullName evidence="12">Polygalacturonase</fullName>
    </submittedName>
</protein>
<evidence type="ECO:0000256" key="3">
    <source>
        <dbReference type="ARBA" id="ARBA00022512"/>
    </source>
</evidence>
<evidence type="ECO:0000256" key="4">
    <source>
        <dbReference type="ARBA" id="ARBA00022525"/>
    </source>
</evidence>
<evidence type="ECO:0000256" key="9">
    <source>
        <dbReference type="RuleBase" id="RU361169"/>
    </source>
</evidence>
<evidence type="ECO:0000256" key="6">
    <source>
        <dbReference type="ARBA" id="ARBA00023295"/>
    </source>
</evidence>
<feature type="compositionally biased region" description="Low complexity" evidence="10">
    <location>
        <begin position="367"/>
        <end position="407"/>
    </location>
</feature>
<feature type="active site" evidence="8">
    <location>
        <position position="645"/>
    </location>
</feature>
<evidence type="ECO:0000256" key="1">
    <source>
        <dbReference type="ARBA" id="ARBA00004191"/>
    </source>
</evidence>
<comment type="subcellular location">
    <subcellularLocation>
        <location evidence="1">Secreted</location>
        <location evidence="1">Cell wall</location>
    </subcellularLocation>
</comment>
<gene>
    <name evidence="12" type="ORF">FCM35_KLT21127</name>
</gene>
<feature type="compositionally biased region" description="Low complexity" evidence="10">
    <location>
        <begin position="77"/>
        <end position="103"/>
    </location>
</feature>
<evidence type="ECO:0000256" key="8">
    <source>
        <dbReference type="PROSITE-ProRule" id="PRU10052"/>
    </source>
</evidence>
<dbReference type="Gene3D" id="2.160.20.10">
    <property type="entry name" value="Single-stranded right-handed beta-helix, Pectin lyase-like"/>
    <property type="match status" value="1"/>
</dbReference>
<evidence type="ECO:0000313" key="13">
    <source>
        <dbReference type="Proteomes" id="UP000623129"/>
    </source>
</evidence>
<sequence>MHMLHMQFPLLIIIVILISTLQSTNGRYHYHKPTKHSHSHYHRGNGNYISLPPALSPGPDDPDSPSSSPSPSPSPSPIYDNSSPTNSSSSNSTPSNCSNAAPSIFTAPVPSPSYDNSTTSISTAPVPSPSYDNSTPSISTAPVPSPSYDNSAPSISTAPVPSPSYDNSAPSISTAPVPSPSYDNSTPSISTAPVPSPSYDNSTPSISTAPVPSPSYDNSTPSISTAPVPSPSCDNSTPSISTAPVPSPSYDNSTPSISTAPVPSPSYDNSTPSISTAPVPSPSYDNSTPSISTAPVPSPSYDNSTPSISTAPVPSPSYDNSTPSISTAPVPSPSCDNSTPSISTAPVPSPSYDNSTPSISTAPVPSPSYDNSTPSNSNSNNSTPSNSSSSNSTPSNSSSSNSSTGNFNSGNCNSTTSVVFDVRSFGAIGNGSSDDTKAFRSAWKAACVVESAVLLIPADGVFMVTSTIFSGPCKPGFVFQIDGVLMPPDGPDCWPGTDSKKQWIVFYRANEMTLKGEGTVEGNGENWWNLPCKPHRGPNGSTLPGPCDSPALIRFFMSNNVTVKGLRIENSPQFHIKFDGCNGVHISGMSISSPSFSPNTDGIHIQNTKSVEIYNSKISNGDDCISIGTGCADVHIENVTCGPGHGISIGSLGEHNSQACVSNITVRNAVIHDSDNGVRIKTWQGGMGSVSNINFDSIFMENVRNCITIDQYYCLTKQCTNQTSAVYVTDVSYTNIKGTYDVKSMPVHFACSDTVACTNITMSEVELLPYEGEMMAEPFCWNAYGILETLTIPPIYCLQEGRPQSLQENLVIAC</sequence>
<evidence type="ECO:0000256" key="10">
    <source>
        <dbReference type="SAM" id="MobiDB-lite"/>
    </source>
</evidence>
<dbReference type="Pfam" id="PF00295">
    <property type="entry name" value="Glyco_hydro_28"/>
    <property type="match status" value="1"/>
</dbReference>
<evidence type="ECO:0000256" key="2">
    <source>
        <dbReference type="ARBA" id="ARBA00008834"/>
    </source>
</evidence>
<dbReference type="OrthoDB" id="187139at2759"/>
<keyword evidence="7" id="KW-0961">Cell wall biogenesis/degradation</keyword>
<feature type="compositionally biased region" description="Polar residues" evidence="10">
    <location>
        <begin position="113"/>
        <end position="363"/>
    </location>
</feature>
<evidence type="ECO:0000256" key="7">
    <source>
        <dbReference type="ARBA" id="ARBA00023316"/>
    </source>
</evidence>
<accession>A0A833RH23</accession>
<dbReference type="GO" id="GO:0004650">
    <property type="term" value="F:polygalacturonase activity"/>
    <property type="evidence" value="ECO:0007669"/>
    <property type="project" value="InterPro"/>
</dbReference>
<dbReference type="SMART" id="SM00710">
    <property type="entry name" value="PbH1"/>
    <property type="match status" value="5"/>
</dbReference>
<dbReference type="AlphaFoldDB" id="A0A833RH23"/>
<dbReference type="PROSITE" id="PS00502">
    <property type="entry name" value="POLYGALACTURONASE"/>
    <property type="match status" value="1"/>
</dbReference>
<dbReference type="InterPro" id="IPR012334">
    <property type="entry name" value="Pectin_lyas_fold"/>
</dbReference>
<dbReference type="GO" id="GO:0071555">
    <property type="term" value="P:cell wall organization"/>
    <property type="evidence" value="ECO:0007669"/>
    <property type="project" value="UniProtKB-KW"/>
</dbReference>
<comment type="similarity">
    <text evidence="2 9">Belongs to the glycosyl hydrolase 28 family.</text>
</comment>
<feature type="region of interest" description="Disordered" evidence="10">
    <location>
        <begin position="29"/>
        <end position="407"/>
    </location>
</feature>
<dbReference type="PANTHER" id="PTHR31375">
    <property type="match status" value="1"/>
</dbReference>
<feature type="chain" id="PRO_5032845740" evidence="11">
    <location>
        <begin position="27"/>
        <end position="814"/>
    </location>
</feature>
<dbReference type="Proteomes" id="UP000623129">
    <property type="component" value="Unassembled WGS sequence"/>
</dbReference>
<proteinExistence type="inferred from homology"/>
<keyword evidence="6 9" id="KW-0326">Glycosidase</keyword>